<evidence type="ECO:0000313" key="1">
    <source>
        <dbReference type="EnsemblPlants" id="OGLUM01G04360.1"/>
    </source>
</evidence>
<reference evidence="1" key="3">
    <citation type="submission" date="2018-05" db="EMBL/GenBank/DDBJ databases">
        <title>OgluRS3 (Oryza glumaepatula Reference Sequence Version 3).</title>
        <authorList>
            <person name="Zhang J."/>
            <person name="Kudrna D."/>
            <person name="Lee S."/>
            <person name="Talag J."/>
            <person name="Welchert J."/>
            <person name="Wing R.A."/>
        </authorList>
    </citation>
    <scope>NUCLEOTIDE SEQUENCE [LARGE SCALE GENOMIC DNA]</scope>
</reference>
<dbReference type="Proteomes" id="UP000026961">
    <property type="component" value="Chromosome 1"/>
</dbReference>
<dbReference type="EnsemblPlants" id="OGLUM01G04360.1">
    <property type="protein sequence ID" value="OGLUM01G04360.1"/>
    <property type="gene ID" value="OGLUM01G04360"/>
</dbReference>
<name>A0A0D9Y3L4_9ORYZ</name>
<reference evidence="1" key="1">
    <citation type="submission" date="2013-08" db="EMBL/GenBank/DDBJ databases">
        <title>Oryza genome evolution.</title>
        <authorList>
            <person name="Wing R.A."/>
            <person name="Panaud O."/>
            <person name="Oliveira A.C."/>
        </authorList>
    </citation>
    <scope>NUCLEOTIDE SEQUENCE</scope>
</reference>
<dbReference type="AlphaFoldDB" id="A0A0D9Y3L4"/>
<dbReference type="Gramene" id="OGLUM01G04360.1">
    <property type="protein sequence ID" value="OGLUM01G04360.1"/>
    <property type="gene ID" value="OGLUM01G04360"/>
</dbReference>
<organism evidence="1">
    <name type="scientific">Oryza glumipatula</name>
    <dbReference type="NCBI Taxonomy" id="40148"/>
    <lineage>
        <taxon>Eukaryota</taxon>
        <taxon>Viridiplantae</taxon>
        <taxon>Streptophyta</taxon>
        <taxon>Embryophyta</taxon>
        <taxon>Tracheophyta</taxon>
        <taxon>Spermatophyta</taxon>
        <taxon>Magnoliopsida</taxon>
        <taxon>Liliopsida</taxon>
        <taxon>Poales</taxon>
        <taxon>Poaceae</taxon>
        <taxon>BOP clade</taxon>
        <taxon>Oryzoideae</taxon>
        <taxon>Oryzeae</taxon>
        <taxon>Oryzinae</taxon>
        <taxon>Oryza</taxon>
    </lineage>
</organism>
<dbReference type="HOGENOM" id="CLU_2018770_0_0_1"/>
<proteinExistence type="predicted"/>
<sequence>MSLRVARAGAGHCFQAARQARRQELGAGKLIYFSRLQLCPAIRNSLQRVVANGMVERRGSEDGGGSGPKVDGDVQGIAAADPGILAWHRDNDERQRKWAANLRGTPPGHFILRAFNQLYEANGHQVPDFLWTMAKKITSVFTG</sequence>
<protein>
    <submittedName>
        <fullName evidence="1">Uncharacterized protein</fullName>
    </submittedName>
</protein>
<reference evidence="1" key="2">
    <citation type="submission" date="2015-04" db="UniProtKB">
        <authorList>
            <consortium name="EnsemblPlants"/>
        </authorList>
    </citation>
    <scope>IDENTIFICATION</scope>
</reference>
<accession>A0A0D9Y3L4</accession>
<evidence type="ECO:0000313" key="2">
    <source>
        <dbReference type="Proteomes" id="UP000026961"/>
    </source>
</evidence>
<keyword evidence="2" id="KW-1185">Reference proteome</keyword>